<evidence type="ECO:0000259" key="3">
    <source>
        <dbReference type="PROSITE" id="PS50020"/>
    </source>
</evidence>
<evidence type="ECO:0000313" key="6">
    <source>
        <dbReference type="Proteomes" id="UP001408789"/>
    </source>
</evidence>
<dbReference type="AlphaFoldDB" id="A0AAP0GHQ9"/>
<dbReference type="InterPro" id="IPR036020">
    <property type="entry name" value="WW_dom_sf"/>
</dbReference>
<dbReference type="SUPFAM" id="SSF51045">
    <property type="entry name" value="WW domain"/>
    <property type="match status" value="1"/>
</dbReference>
<keyword evidence="1" id="KW-0694">RNA-binding</keyword>
<feature type="compositionally biased region" description="Polar residues" evidence="2">
    <location>
        <begin position="489"/>
        <end position="509"/>
    </location>
</feature>
<evidence type="ECO:0000259" key="4">
    <source>
        <dbReference type="PROSITE" id="PS50102"/>
    </source>
</evidence>
<dbReference type="Pfam" id="PF00397">
    <property type="entry name" value="WW"/>
    <property type="match status" value="1"/>
</dbReference>
<feature type="domain" description="RRM" evidence="4">
    <location>
        <begin position="21"/>
        <end position="101"/>
    </location>
</feature>
<dbReference type="EMBL" id="JBCNJP010003993">
    <property type="protein sequence ID" value="KAK9049963.1"/>
    <property type="molecule type" value="Genomic_DNA"/>
</dbReference>
<comment type="caution">
    <text evidence="5">The sequence shown here is derived from an EMBL/GenBank/DDBJ whole genome shotgun (WGS) entry which is preliminary data.</text>
</comment>
<feature type="compositionally biased region" description="Gly residues" evidence="2">
    <location>
        <begin position="109"/>
        <end position="119"/>
    </location>
</feature>
<dbReference type="Gene3D" id="3.30.70.330">
    <property type="match status" value="1"/>
</dbReference>
<dbReference type="Gene3D" id="2.20.70.10">
    <property type="match status" value="1"/>
</dbReference>
<evidence type="ECO:0000256" key="1">
    <source>
        <dbReference type="PROSITE-ProRule" id="PRU00176"/>
    </source>
</evidence>
<dbReference type="InterPro" id="IPR001202">
    <property type="entry name" value="WW_dom"/>
</dbReference>
<dbReference type="Pfam" id="PF00076">
    <property type="entry name" value="RRM_1"/>
    <property type="match status" value="1"/>
</dbReference>
<dbReference type="GO" id="GO:0003723">
    <property type="term" value="F:RNA binding"/>
    <property type="evidence" value="ECO:0007669"/>
    <property type="project" value="UniProtKB-UniRule"/>
</dbReference>
<feature type="domain" description="WW" evidence="3">
    <location>
        <begin position="407"/>
        <end position="440"/>
    </location>
</feature>
<dbReference type="PROSITE" id="PS50020">
    <property type="entry name" value="WW_DOMAIN_2"/>
    <property type="match status" value="1"/>
</dbReference>
<dbReference type="FunFam" id="3.30.70.330:FF:000374">
    <property type="entry name" value="Flowering time control protein FCA"/>
    <property type="match status" value="1"/>
</dbReference>
<feature type="region of interest" description="Disordered" evidence="2">
    <location>
        <begin position="99"/>
        <end position="235"/>
    </location>
</feature>
<dbReference type="PROSITE" id="PS50102">
    <property type="entry name" value="RRM"/>
    <property type="match status" value="1"/>
</dbReference>
<dbReference type="InterPro" id="IPR012677">
    <property type="entry name" value="Nucleotide-bd_a/b_plait_sf"/>
</dbReference>
<feature type="non-terminal residue" evidence="5">
    <location>
        <position position="562"/>
    </location>
</feature>
<evidence type="ECO:0008006" key="7">
    <source>
        <dbReference type="Google" id="ProtNLM"/>
    </source>
</evidence>
<dbReference type="InterPro" id="IPR000504">
    <property type="entry name" value="RRM_dom"/>
</dbReference>
<feature type="compositionally biased region" description="Polar residues" evidence="2">
    <location>
        <begin position="350"/>
        <end position="370"/>
    </location>
</feature>
<dbReference type="SMART" id="SM00456">
    <property type="entry name" value="WW"/>
    <property type="match status" value="1"/>
</dbReference>
<evidence type="ECO:0000313" key="5">
    <source>
        <dbReference type="EMBL" id="KAK9049963.1"/>
    </source>
</evidence>
<proteinExistence type="predicted"/>
<gene>
    <name evidence="5" type="ORF">SSX86_031068</name>
</gene>
<feature type="region of interest" description="Disordered" evidence="2">
    <location>
        <begin position="350"/>
        <end position="418"/>
    </location>
</feature>
<reference evidence="5 6" key="1">
    <citation type="submission" date="2024-04" db="EMBL/GenBank/DDBJ databases">
        <title>The reference genome of an endangered Asteraceae, Deinandra increscens subsp. villosa, native to the Central Coast of California.</title>
        <authorList>
            <person name="Guilliams M."/>
            <person name="Hasenstab-Lehman K."/>
            <person name="Meyer R."/>
            <person name="Mcevoy S."/>
        </authorList>
    </citation>
    <scope>NUCLEOTIDE SEQUENCE [LARGE SCALE GENOMIC DNA]</scope>
    <source>
        <tissue evidence="5">Leaf</tissue>
    </source>
</reference>
<sequence length="562" mass="61243">MGPIQVRYADGERERLGAVEYKLFVGSLNRQATEKEVEEIFLPYGRVEDVYLMRDEMKQSRGCGFVKYSNREVAMAAINALNGIYTMRGCEQPLIVRFADPKRPRPGETRGGPGLGSPGFGPRVPSPGIRPPNFGEAMPAPMPPNAWHPMNQQGMLPSDIGMHGKQSSAPSFNPSLPQISSGGQISSPLNKPNQSPQQFSSAMQPQAFSQAPMSGNVRPHGQLQAPNSVGQTSFSQGFQSQPMLGFNGMLPVQQAQVQAQAQAQAHAQGVVSSTTPPALSNNMPPHVLTAMMNQYQLPGQQQMMQQPVQQSPSQMAQMLSQQKQTLQASYQSSQQAFSQLQQQLQLMQPSNPNLASQQNQQGARMQQSTWAGGAPQPSATSGGPTAKPVVDSLPGASVVQQMPPAGGPVKCNWTEHTSPDGYKYYYNSTTGESKWEKPEELALFELQQKPQEQQQQKQQVGSMQQAHNQSSIQSLPSQQTQIPQLQPQGHLQTQMQPQGRHTQQLHPATQSSAYQNTGVAGHPNMQGYGYAQMPVAGGSMNDSARFQPGMQGGQDWMWKNKT</sequence>
<dbReference type="CDD" id="cd00201">
    <property type="entry name" value="WW"/>
    <property type="match status" value="1"/>
</dbReference>
<feature type="compositionally biased region" description="Basic and acidic residues" evidence="2">
    <location>
        <begin position="99"/>
        <end position="108"/>
    </location>
</feature>
<keyword evidence="6" id="KW-1185">Reference proteome</keyword>
<dbReference type="Proteomes" id="UP001408789">
    <property type="component" value="Unassembled WGS sequence"/>
</dbReference>
<organism evidence="5 6">
    <name type="scientific">Deinandra increscens subsp. villosa</name>
    <dbReference type="NCBI Taxonomy" id="3103831"/>
    <lineage>
        <taxon>Eukaryota</taxon>
        <taxon>Viridiplantae</taxon>
        <taxon>Streptophyta</taxon>
        <taxon>Embryophyta</taxon>
        <taxon>Tracheophyta</taxon>
        <taxon>Spermatophyta</taxon>
        <taxon>Magnoliopsida</taxon>
        <taxon>eudicotyledons</taxon>
        <taxon>Gunneridae</taxon>
        <taxon>Pentapetalae</taxon>
        <taxon>asterids</taxon>
        <taxon>campanulids</taxon>
        <taxon>Asterales</taxon>
        <taxon>Asteraceae</taxon>
        <taxon>Asteroideae</taxon>
        <taxon>Heliantheae alliance</taxon>
        <taxon>Madieae</taxon>
        <taxon>Madiinae</taxon>
        <taxon>Deinandra</taxon>
    </lineage>
</organism>
<dbReference type="PANTHER" id="PTHR15241">
    <property type="entry name" value="TRANSFORMER-2-RELATED"/>
    <property type="match status" value="1"/>
</dbReference>
<dbReference type="SMART" id="SM00360">
    <property type="entry name" value="RRM"/>
    <property type="match status" value="1"/>
</dbReference>
<feature type="compositionally biased region" description="Low complexity" evidence="2">
    <location>
        <begin position="449"/>
        <end position="488"/>
    </location>
</feature>
<dbReference type="SUPFAM" id="SSF54928">
    <property type="entry name" value="RNA-binding domain, RBD"/>
    <property type="match status" value="1"/>
</dbReference>
<name>A0AAP0GHQ9_9ASTR</name>
<dbReference type="PANTHER" id="PTHR15241:SF308">
    <property type="entry name" value="FLOWERING TIME CONTROL PROTEIN FCA ISOFORM X1"/>
    <property type="match status" value="1"/>
</dbReference>
<dbReference type="InterPro" id="IPR035979">
    <property type="entry name" value="RBD_domain_sf"/>
</dbReference>
<protein>
    <recommendedName>
        <fullName evidence="7">Flowering time control protein FCA</fullName>
    </recommendedName>
</protein>
<feature type="compositionally biased region" description="Polar residues" evidence="2">
    <location>
        <begin position="165"/>
        <end position="213"/>
    </location>
</feature>
<accession>A0AAP0GHQ9</accession>
<feature type="region of interest" description="Disordered" evidence="2">
    <location>
        <begin position="538"/>
        <end position="562"/>
    </location>
</feature>
<feature type="region of interest" description="Disordered" evidence="2">
    <location>
        <begin position="449"/>
        <end position="509"/>
    </location>
</feature>
<evidence type="ECO:0000256" key="2">
    <source>
        <dbReference type="SAM" id="MobiDB-lite"/>
    </source>
</evidence>